<keyword evidence="2" id="KW-1185">Reference proteome</keyword>
<organism evidence="1 2">
    <name type="scientific">Mixta hanseatica</name>
    <dbReference type="NCBI Taxonomy" id="2872648"/>
    <lineage>
        <taxon>Bacteria</taxon>
        <taxon>Pseudomonadati</taxon>
        <taxon>Pseudomonadota</taxon>
        <taxon>Gammaproteobacteria</taxon>
        <taxon>Enterobacterales</taxon>
        <taxon>Erwiniaceae</taxon>
        <taxon>Mixta</taxon>
    </lineage>
</organism>
<gene>
    <name evidence="1" type="ORF">K6958_16560</name>
</gene>
<sequence>MVLLILLLGSGLLQATRQQLAGALSLVADERQFLLEQHQALSALAWGARLAWPVHQGWHCQRQPQFGWRACLLRLSRDEALLRSAGTTSGGETLALWQWLTPGEAGRWQTRAHGWLDYCPLSPPAHCFPDEK</sequence>
<evidence type="ECO:0000313" key="2">
    <source>
        <dbReference type="Proteomes" id="UP001056635"/>
    </source>
</evidence>
<dbReference type="InterPro" id="IPR019652">
    <property type="entry name" value="DUF2509"/>
</dbReference>
<dbReference type="EMBL" id="CP082904">
    <property type="protein sequence ID" value="UQY43464.1"/>
    <property type="molecule type" value="Genomic_DNA"/>
</dbReference>
<protein>
    <submittedName>
        <fullName evidence="1">YgdB family protein</fullName>
    </submittedName>
</protein>
<evidence type="ECO:0000313" key="1">
    <source>
        <dbReference type="EMBL" id="UQY43464.1"/>
    </source>
</evidence>
<proteinExistence type="predicted"/>
<dbReference type="Pfam" id="PF10713">
    <property type="entry name" value="DUF2509"/>
    <property type="match status" value="1"/>
</dbReference>
<reference evidence="1" key="1">
    <citation type="submission" date="2021-09" db="EMBL/GenBank/DDBJ databases">
        <title>First case of bloodstream infection caused by Mixta hanseatica sp. nov., a member of the Erwiniaceae family.</title>
        <authorList>
            <person name="Both A."/>
            <person name="Huang J."/>
            <person name="Wenzel P."/>
            <person name="Aepfelbacher M."/>
            <person name="Rohde H."/>
            <person name="Christner M."/>
            <person name="Hentschke M."/>
        </authorList>
    </citation>
    <scope>NUCLEOTIDE SEQUENCE</scope>
    <source>
        <strain evidence="1">X22927</strain>
    </source>
</reference>
<accession>A0ABY4R5R9</accession>
<dbReference type="RefSeq" id="WP_249892131.1">
    <property type="nucleotide sequence ID" value="NZ_CP082904.1"/>
</dbReference>
<name>A0ABY4R5R9_9GAMM</name>
<dbReference type="Proteomes" id="UP001056635">
    <property type="component" value="Chromosome"/>
</dbReference>